<feature type="region of interest" description="Disordered" evidence="1">
    <location>
        <begin position="1"/>
        <end position="71"/>
    </location>
</feature>
<name>A0AAV7JZZ4_9METZ</name>
<protein>
    <submittedName>
        <fullName evidence="2">Uncharacterized protein</fullName>
    </submittedName>
</protein>
<dbReference type="Proteomes" id="UP001165289">
    <property type="component" value="Unassembled WGS sequence"/>
</dbReference>
<evidence type="ECO:0000256" key="1">
    <source>
        <dbReference type="SAM" id="MobiDB-lite"/>
    </source>
</evidence>
<dbReference type="AlphaFoldDB" id="A0AAV7JZZ4"/>
<feature type="compositionally biased region" description="Basic residues" evidence="1">
    <location>
        <begin position="20"/>
        <end position="42"/>
    </location>
</feature>
<comment type="caution">
    <text evidence="2">The sequence shown here is derived from an EMBL/GenBank/DDBJ whole genome shotgun (WGS) entry which is preliminary data.</text>
</comment>
<gene>
    <name evidence="2" type="ORF">LOD99_939</name>
</gene>
<evidence type="ECO:0000313" key="2">
    <source>
        <dbReference type="EMBL" id="KAI6654543.1"/>
    </source>
</evidence>
<proteinExistence type="predicted"/>
<sequence>MVKGIGNINKHRSTGGMIRNSRRLKRKQNKHSTNKRKLNRQKAIKEALNESNTTKQLIKQNKSNPNANLLISNKKRRLVLRNRRIRDKDNSKMEVTRLNTKKLMSAVTTKSSKDKMDVSS</sequence>
<feature type="compositionally biased region" description="Polar residues" evidence="1">
    <location>
        <begin position="49"/>
        <end position="71"/>
    </location>
</feature>
<organism evidence="2 3">
    <name type="scientific">Oopsacas minuta</name>
    <dbReference type="NCBI Taxonomy" id="111878"/>
    <lineage>
        <taxon>Eukaryota</taxon>
        <taxon>Metazoa</taxon>
        <taxon>Porifera</taxon>
        <taxon>Hexactinellida</taxon>
        <taxon>Hexasterophora</taxon>
        <taxon>Lyssacinosida</taxon>
        <taxon>Leucopsacidae</taxon>
        <taxon>Oopsacas</taxon>
    </lineage>
</organism>
<evidence type="ECO:0000313" key="3">
    <source>
        <dbReference type="Proteomes" id="UP001165289"/>
    </source>
</evidence>
<dbReference type="EMBL" id="JAKMXF010000222">
    <property type="protein sequence ID" value="KAI6654543.1"/>
    <property type="molecule type" value="Genomic_DNA"/>
</dbReference>
<reference evidence="2 3" key="1">
    <citation type="journal article" date="2023" name="BMC Biol.">
        <title>The compact genome of the sponge Oopsacas minuta (Hexactinellida) is lacking key metazoan core genes.</title>
        <authorList>
            <person name="Santini S."/>
            <person name="Schenkelaars Q."/>
            <person name="Jourda C."/>
            <person name="Duchesne M."/>
            <person name="Belahbib H."/>
            <person name="Rocher C."/>
            <person name="Selva M."/>
            <person name="Riesgo A."/>
            <person name="Vervoort M."/>
            <person name="Leys S.P."/>
            <person name="Kodjabachian L."/>
            <person name="Le Bivic A."/>
            <person name="Borchiellini C."/>
            <person name="Claverie J.M."/>
            <person name="Renard E."/>
        </authorList>
    </citation>
    <scope>NUCLEOTIDE SEQUENCE [LARGE SCALE GENOMIC DNA]</scope>
    <source>
        <strain evidence="2">SPO-2</strain>
    </source>
</reference>
<keyword evidence="3" id="KW-1185">Reference proteome</keyword>
<accession>A0AAV7JZZ4</accession>